<dbReference type="HAMAP" id="MF_00527">
    <property type="entry name" value="3MGH"/>
    <property type="match status" value="1"/>
</dbReference>
<evidence type="ECO:0000256" key="3">
    <source>
        <dbReference type="ARBA" id="ARBA00022801"/>
    </source>
</evidence>
<comment type="caution">
    <text evidence="6">The sequence shown here is derived from an EMBL/GenBank/DDBJ whole genome shotgun (WGS) entry which is preliminary data.</text>
</comment>
<dbReference type="Proteomes" id="UP001175097">
    <property type="component" value="Unassembled WGS sequence"/>
</dbReference>
<evidence type="ECO:0000313" key="6">
    <source>
        <dbReference type="EMBL" id="MDN4606387.1"/>
    </source>
</evidence>
<dbReference type="InterPro" id="IPR036995">
    <property type="entry name" value="MPG_sf"/>
</dbReference>
<organism evidence="6 7">
    <name type="scientific">Sporosarcina highlanderae</name>
    <dbReference type="NCBI Taxonomy" id="3035916"/>
    <lineage>
        <taxon>Bacteria</taxon>
        <taxon>Bacillati</taxon>
        <taxon>Bacillota</taxon>
        <taxon>Bacilli</taxon>
        <taxon>Bacillales</taxon>
        <taxon>Caryophanaceae</taxon>
        <taxon>Sporosarcina</taxon>
    </lineage>
</organism>
<proteinExistence type="inferred from homology"/>
<reference evidence="6" key="1">
    <citation type="submission" date="2023-03" db="EMBL/GenBank/DDBJ databases">
        <title>MT1 and MT2 Draft Genomes of Novel Species.</title>
        <authorList>
            <person name="Venkateswaran K."/>
        </authorList>
    </citation>
    <scope>NUCLEOTIDE SEQUENCE</scope>
    <source>
        <strain evidence="6">F6_3S_P_2</strain>
    </source>
</reference>
<evidence type="ECO:0000313" key="7">
    <source>
        <dbReference type="Proteomes" id="UP001175097"/>
    </source>
</evidence>
<dbReference type="Pfam" id="PF02245">
    <property type="entry name" value="Pur_DNA_glyco"/>
    <property type="match status" value="1"/>
</dbReference>
<evidence type="ECO:0000256" key="4">
    <source>
        <dbReference type="ARBA" id="ARBA00023204"/>
    </source>
</evidence>
<keyword evidence="3 5" id="KW-0378">Hydrolase</keyword>
<dbReference type="NCBIfam" id="NF002002">
    <property type="entry name" value="PRK00802.1-2"/>
    <property type="match status" value="1"/>
</dbReference>
<dbReference type="PANTHER" id="PTHR10429">
    <property type="entry name" value="DNA-3-METHYLADENINE GLYCOSYLASE"/>
    <property type="match status" value="1"/>
</dbReference>
<evidence type="ECO:0000256" key="1">
    <source>
        <dbReference type="ARBA" id="ARBA00009232"/>
    </source>
</evidence>
<evidence type="ECO:0000256" key="2">
    <source>
        <dbReference type="ARBA" id="ARBA00022763"/>
    </source>
</evidence>
<dbReference type="NCBIfam" id="TIGR00567">
    <property type="entry name" value="3mg"/>
    <property type="match status" value="1"/>
</dbReference>
<dbReference type="EC" id="3.2.2.-" evidence="5"/>
<protein>
    <recommendedName>
        <fullName evidence="5">Putative 3-methyladenine DNA glycosylase</fullName>
        <ecNumber evidence="5">3.2.2.-</ecNumber>
    </recommendedName>
</protein>
<gene>
    <name evidence="6" type="ORF">P5G49_02720</name>
</gene>
<accession>A0ABT8JMW8</accession>
<dbReference type="InterPro" id="IPR011034">
    <property type="entry name" value="Formyl_transferase-like_C_sf"/>
</dbReference>
<keyword evidence="4 5" id="KW-0234">DNA repair</keyword>
<evidence type="ECO:0000256" key="5">
    <source>
        <dbReference type="HAMAP-Rule" id="MF_00527"/>
    </source>
</evidence>
<dbReference type="InterPro" id="IPR003180">
    <property type="entry name" value="MPG"/>
</dbReference>
<dbReference type="Gene3D" id="3.10.300.10">
    <property type="entry name" value="Methylpurine-DNA glycosylase (MPG)"/>
    <property type="match status" value="1"/>
</dbReference>
<keyword evidence="2 5" id="KW-0227">DNA damage</keyword>
<dbReference type="PANTHER" id="PTHR10429:SF0">
    <property type="entry name" value="DNA-3-METHYLADENINE GLYCOSYLASE"/>
    <property type="match status" value="1"/>
</dbReference>
<name>A0ABT8JMW8_9BACL</name>
<keyword evidence="6" id="KW-0326">Glycosidase</keyword>
<dbReference type="EMBL" id="JAROCC010000002">
    <property type="protein sequence ID" value="MDN4606387.1"/>
    <property type="molecule type" value="Genomic_DNA"/>
</dbReference>
<keyword evidence="7" id="KW-1185">Reference proteome</keyword>
<sequence>MDGGILLYVPIDKDFFERPVLELARNLVGQYIVHELPEGIMAARIVETEAYHGPEDRAAHSFGNRRTKRTEIMFGAPGLVYTYQMHTHTLMNVVCGPVGTPHAVLIRAAEPVDGLELMRDNRGLKLKMKDWTNGPGKLSKALGVTMKYYGHHWSDKPLFIAKGPGAEKIETGPRVGIGNTGEAVHYPWRFFEKDNPYVSKYRL</sequence>
<dbReference type="SUPFAM" id="SSF50486">
    <property type="entry name" value="FMT C-terminal domain-like"/>
    <property type="match status" value="1"/>
</dbReference>
<comment type="similarity">
    <text evidence="1 5">Belongs to the DNA glycosylase MPG family.</text>
</comment>
<dbReference type="GO" id="GO:0016798">
    <property type="term" value="F:hydrolase activity, acting on glycosyl bonds"/>
    <property type="evidence" value="ECO:0007669"/>
    <property type="project" value="UniProtKB-KW"/>
</dbReference>
<dbReference type="RefSeq" id="WP_301241940.1">
    <property type="nucleotide sequence ID" value="NZ_JAROCC010000002.1"/>
</dbReference>
<dbReference type="CDD" id="cd00540">
    <property type="entry name" value="AAG"/>
    <property type="match status" value="1"/>
</dbReference>